<dbReference type="InterPro" id="IPR036779">
    <property type="entry name" value="LysM_dom_sf"/>
</dbReference>
<evidence type="ECO:0000313" key="4">
    <source>
        <dbReference type="Proteomes" id="UP000289316"/>
    </source>
</evidence>
<reference evidence="3 5" key="2">
    <citation type="submission" date="2019-04" db="EMBL/GenBank/DDBJ databases">
        <title>Microbes associate with the intestines of laboratory mice.</title>
        <authorList>
            <person name="Navarre W."/>
            <person name="Wong E."/>
            <person name="Huang K."/>
            <person name="Tropini C."/>
            <person name="Ng K."/>
            <person name="Yu B."/>
        </authorList>
    </citation>
    <scope>NUCLEOTIDE SEQUENCE [LARGE SCALE GENOMIC DNA]</scope>
    <source>
        <strain evidence="3 5">NM26_J9</strain>
    </source>
</reference>
<dbReference type="Pfam" id="PF01476">
    <property type="entry name" value="LysM"/>
    <property type="match status" value="1"/>
</dbReference>
<dbReference type="AlphaFoldDB" id="A0A4Q2AC19"/>
<dbReference type="EMBL" id="SRYK01000015">
    <property type="protein sequence ID" value="TGY55940.1"/>
    <property type="molecule type" value="Genomic_DNA"/>
</dbReference>
<organism evidence="2 4">
    <name type="scientific">Ligilactobacillus murinus</name>
    <dbReference type="NCBI Taxonomy" id="1622"/>
    <lineage>
        <taxon>Bacteria</taxon>
        <taxon>Bacillati</taxon>
        <taxon>Bacillota</taxon>
        <taxon>Bacilli</taxon>
        <taxon>Lactobacillales</taxon>
        <taxon>Lactobacillaceae</taxon>
        <taxon>Ligilactobacillus</taxon>
    </lineage>
</organism>
<evidence type="ECO:0000313" key="2">
    <source>
        <dbReference type="EMBL" id="RXV66848.1"/>
    </source>
</evidence>
<proteinExistence type="predicted"/>
<dbReference type="RefSeq" id="WP_004047541.1">
    <property type="nucleotide sequence ID" value="NZ_CABIVU010000064.1"/>
</dbReference>
<reference evidence="2 4" key="1">
    <citation type="submission" date="2018-09" db="EMBL/GenBank/DDBJ databases">
        <title>Murine metabolic-syndrome-specific gut microbial biobank.</title>
        <authorList>
            <person name="Liu C."/>
        </authorList>
    </citation>
    <scope>NUCLEOTIDE SEQUENCE [LARGE SCALE GENOMIC DNA]</scope>
    <source>
        <strain evidence="2 4">C-30</strain>
    </source>
</reference>
<sequence length="185" mass="21158">MGKLTDGKKTIEIFAESEKESITNKVAQYSIQSGDAIIDHTQRESIEWEMAGLIFGKDHNDINNKWLQLITWQFAGNVLFWHGAIYKGDLILENITKDYDEGGFKNAIKVSIKFKEAKTVQSSFVRVQHVGPITPPSPPGLWVTVVAGNTYWGWWKQYGTPIQTLRNWNKWPDRRIPIGARARVK</sequence>
<gene>
    <name evidence="2" type="ORF">D6C19_09690</name>
    <name evidence="3" type="ORF">E5340_04530</name>
</gene>
<dbReference type="Proteomes" id="UP000306855">
    <property type="component" value="Unassembled WGS sequence"/>
</dbReference>
<evidence type="ECO:0000313" key="3">
    <source>
        <dbReference type="EMBL" id="TGY55940.1"/>
    </source>
</evidence>
<dbReference type="EMBL" id="QZFR01000089">
    <property type="protein sequence ID" value="RXV66848.1"/>
    <property type="molecule type" value="Genomic_DNA"/>
</dbReference>
<dbReference type="InterPro" id="IPR048494">
    <property type="entry name" value="Dit-like_N"/>
</dbReference>
<name>A0A4Q2AC19_9LACO</name>
<evidence type="ECO:0000313" key="5">
    <source>
        <dbReference type="Proteomes" id="UP000306855"/>
    </source>
</evidence>
<dbReference type="Pfam" id="PF21821">
    <property type="entry name" value="Dit_like"/>
    <property type="match status" value="1"/>
</dbReference>
<dbReference type="PROSITE" id="PS51782">
    <property type="entry name" value="LYSM"/>
    <property type="match status" value="1"/>
</dbReference>
<evidence type="ECO:0000259" key="1">
    <source>
        <dbReference type="PROSITE" id="PS51782"/>
    </source>
</evidence>
<accession>A0A4Q2AC19</accession>
<dbReference type="SUPFAM" id="SSF54106">
    <property type="entry name" value="LysM domain"/>
    <property type="match status" value="1"/>
</dbReference>
<dbReference type="Proteomes" id="UP000289316">
    <property type="component" value="Unassembled WGS sequence"/>
</dbReference>
<feature type="domain" description="LysM" evidence="1">
    <location>
        <begin position="141"/>
        <end position="184"/>
    </location>
</feature>
<protein>
    <submittedName>
        <fullName evidence="2">LysM peptidoglycan-binding domain-containing protein</fullName>
    </submittedName>
</protein>
<comment type="caution">
    <text evidence="2">The sequence shown here is derived from an EMBL/GenBank/DDBJ whole genome shotgun (WGS) entry which is preliminary data.</text>
</comment>
<dbReference type="InterPro" id="IPR018392">
    <property type="entry name" value="LysM"/>
</dbReference>
<dbReference type="OrthoDB" id="2969869at2"/>